<evidence type="ECO:0000313" key="3">
    <source>
        <dbReference type="Proteomes" id="UP000323257"/>
    </source>
</evidence>
<dbReference type="AlphaFoldDB" id="A0A5S5CL42"/>
<dbReference type="InterPro" id="IPR012338">
    <property type="entry name" value="Beta-lactam/transpept-like"/>
</dbReference>
<dbReference type="InterPro" id="IPR001460">
    <property type="entry name" value="PCN-bd_Tpept"/>
</dbReference>
<organism evidence="2 3">
    <name type="scientific">Paenibacillus methanolicus</name>
    <dbReference type="NCBI Taxonomy" id="582686"/>
    <lineage>
        <taxon>Bacteria</taxon>
        <taxon>Bacillati</taxon>
        <taxon>Bacillota</taxon>
        <taxon>Bacilli</taxon>
        <taxon>Bacillales</taxon>
        <taxon>Paenibacillaceae</taxon>
        <taxon>Paenibacillus</taxon>
    </lineage>
</organism>
<comment type="caution">
    <text evidence="2">The sequence shown here is derived from an EMBL/GenBank/DDBJ whole genome shotgun (WGS) entry which is preliminary data.</text>
</comment>
<accession>A0A5S5CL42</accession>
<name>A0A5S5CL42_9BACL</name>
<keyword evidence="3" id="KW-1185">Reference proteome</keyword>
<dbReference type="GO" id="GO:0071555">
    <property type="term" value="P:cell wall organization"/>
    <property type="evidence" value="ECO:0007669"/>
    <property type="project" value="TreeGrafter"/>
</dbReference>
<dbReference type="SUPFAM" id="SSF56601">
    <property type="entry name" value="beta-lactamase/transpeptidase-like"/>
    <property type="match status" value="1"/>
</dbReference>
<dbReference type="GO" id="GO:0005886">
    <property type="term" value="C:plasma membrane"/>
    <property type="evidence" value="ECO:0007669"/>
    <property type="project" value="TreeGrafter"/>
</dbReference>
<proteinExistence type="predicted"/>
<sequence>MDGDGKVVQGYKPEAMNQVEFPDAYWEEVFQGMSQVKVQGFEDAAYTFYRKTGTSQQDAGDRKKVENAVFIAFAPQENPKLAVAVVVTDGGYGGYGAAPIARRIFDAYDKESGLKDEARP</sequence>
<dbReference type="InterPro" id="IPR050515">
    <property type="entry name" value="Beta-lactam/transpept"/>
</dbReference>
<evidence type="ECO:0000313" key="2">
    <source>
        <dbReference type="EMBL" id="TYP79251.1"/>
    </source>
</evidence>
<dbReference type="RefSeq" id="WP_342791291.1">
    <property type="nucleotide sequence ID" value="NZ_VNHS01000001.1"/>
</dbReference>
<gene>
    <name evidence="2" type="ORF">BCM02_101369</name>
</gene>
<dbReference type="PANTHER" id="PTHR30627">
    <property type="entry name" value="PEPTIDOGLYCAN D,D-TRANSPEPTIDASE"/>
    <property type="match status" value="1"/>
</dbReference>
<dbReference type="GO" id="GO:0008658">
    <property type="term" value="F:penicillin binding"/>
    <property type="evidence" value="ECO:0007669"/>
    <property type="project" value="InterPro"/>
</dbReference>
<feature type="domain" description="Penicillin-binding protein transpeptidase" evidence="1">
    <location>
        <begin position="12"/>
        <end position="105"/>
    </location>
</feature>
<dbReference type="Gene3D" id="3.40.710.10">
    <property type="entry name" value="DD-peptidase/beta-lactamase superfamily"/>
    <property type="match status" value="1"/>
</dbReference>
<dbReference type="Pfam" id="PF00905">
    <property type="entry name" value="Transpeptidase"/>
    <property type="match status" value="1"/>
</dbReference>
<reference evidence="2 3" key="1">
    <citation type="submission" date="2019-07" db="EMBL/GenBank/DDBJ databases">
        <title>Genomic Encyclopedia of Type Strains, Phase III (KMG-III): the genomes of soil and plant-associated and newly described type strains.</title>
        <authorList>
            <person name="Whitman W."/>
        </authorList>
    </citation>
    <scope>NUCLEOTIDE SEQUENCE [LARGE SCALE GENOMIC DNA]</scope>
    <source>
        <strain evidence="2 3">BL24</strain>
    </source>
</reference>
<dbReference type="EMBL" id="VNHS01000001">
    <property type="protein sequence ID" value="TYP79251.1"/>
    <property type="molecule type" value="Genomic_DNA"/>
</dbReference>
<evidence type="ECO:0000259" key="1">
    <source>
        <dbReference type="Pfam" id="PF00905"/>
    </source>
</evidence>
<dbReference type="Proteomes" id="UP000323257">
    <property type="component" value="Unassembled WGS sequence"/>
</dbReference>
<protein>
    <submittedName>
        <fullName evidence="2">Penicillin-binding protein 2</fullName>
    </submittedName>
</protein>